<feature type="compositionally biased region" description="Basic residues" evidence="1">
    <location>
        <begin position="43"/>
        <end position="62"/>
    </location>
</feature>
<accession>A0AAD5I6P3</accession>
<sequence>MVEWIGEVTGSAKWRAMGWQRGWRGGYTAKARRLEGIASGLKAKWRNRPPTRNRRGDRRSGKRWWNGSAKRRDR</sequence>
<organism evidence="2 3">
    <name type="scientific">Acer negundo</name>
    <name type="common">Box elder</name>
    <dbReference type="NCBI Taxonomy" id="4023"/>
    <lineage>
        <taxon>Eukaryota</taxon>
        <taxon>Viridiplantae</taxon>
        <taxon>Streptophyta</taxon>
        <taxon>Embryophyta</taxon>
        <taxon>Tracheophyta</taxon>
        <taxon>Spermatophyta</taxon>
        <taxon>Magnoliopsida</taxon>
        <taxon>eudicotyledons</taxon>
        <taxon>Gunneridae</taxon>
        <taxon>Pentapetalae</taxon>
        <taxon>rosids</taxon>
        <taxon>malvids</taxon>
        <taxon>Sapindales</taxon>
        <taxon>Sapindaceae</taxon>
        <taxon>Hippocastanoideae</taxon>
        <taxon>Acereae</taxon>
        <taxon>Acer</taxon>
    </lineage>
</organism>
<evidence type="ECO:0000256" key="1">
    <source>
        <dbReference type="SAM" id="MobiDB-lite"/>
    </source>
</evidence>
<evidence type="ECO:0000313" key="2">
    <source>
        <dbReference type="EMBL" id="KAI9153975.1"/>
    </source>
</evidence>
<dbReference type="Proteomes" id="UP001064489">
    <property type="component" value="Chromosome 11"/>
</dbReference>
<dbReference type="AlphaFoldDB" id="A0AAD5I6P3"/>
<dbReference type="EMBL" id="JAJSOW010000108">
    <property type="protein sequence ID" value="KAI9153975.1"/>
    <property type="molecule type" value="Genomic_DNA"/>
</dbReference>
<reference evidence="2" key="2">
    <citation type="submission" date="2023-02" db="EMBL/GenBank/DDBJ databases">
        <authorList>
            <person name="Swenson N.G."/>
            <person name="Wegrzyn J.L."/>
            <person name="Mcevoy S.L."/>
        </authorList>
    </citation>
    <scope>NUCLEOTIDE SEQUENCE</scope>
    <source>
        <strain evidence="2">91603</strain>
        <tissue evidence="2">Leaf</tissue>
    </source>
</reference>
<comment type="caution">
    <text evidence="2">The sequence shown here is derived from an EMBL/GenBank/DDBJ whole genome shotgun (WGS) entry which is preliminary data.</text>
</comment>
<proteinExistence type="predicted"/>
<reference evidence="2" key="1">
    <citation type="journal article" date="2022" name="Plant J.">
        <title>Strategies of tolerance reflected in two North American maple genomes.</title>
        <authorList>
            <person name="McEvoy S.L."/>
            <person name="Sezen U.U."/>
            <person name="Trouern-Trend A."/>
            <person name="McMahon S.M."/>
            <person name="Schaberg P.G."/>
            <person name="Yang J."/>
            <person name="Wegrzyn J.L."/>
            <person name="Swenson N.G."/>
        </authorList>
    </citation>
    <scope>NUCLEOTIDE SEQUENCE</scope>
    <source>
        <strain evidence="2">91603</strain>
    </source>
</reference>
<gene>
    <name evidence="2" type="ORF">LWI28_019265</name>
</gene>
<feature type="region of interest" description="Disordered" evidence="1">
    <location>
        <begin position="40"/>
        <end position="74"/>
    </location>
</feature>
<protein>
    <submittedName>
        <fullName evidence="2">Uncharacterized protein</fullName>
    </submittedName>
</protein>
<name>A0AAD5I6P3_ACENE</name>
<evidence type="ECO:0000313" key="3">
    <source>
        <dbReference type="Proteomes" id="UP001064489"/>
    </source>
</evidence>
<keyword evidence="3" id="KW-1185">Reference proteome</keyword>